<dbReference type="AlphaFoldDB" id="A0A3L8R7M2"/>
<feature type="compositionally biased region" description="Polar residues" evidence="1">
    <location>
        <begin position="137"/>
        <end position="146"/>
    </location>
</feature>
<accession>A0A3L8R7M2</accession>
<feature type="region of interest" description="Disordered" evidence="1">
    <location>
        <begin position="125"/>
        <end position="146"/>
    </location>
</feature>
<dbReference type="Proteomes" id="UP000281594">
    <property type="component" value="Unassembled WGS sequence"/>
</dbReference>
<organism evidence="2 3">
    <name type="scientific">Streptomyces rapamycinicus (strain ATCC 29253 / DSM 41530 / NRRL 5491 / AYB-994)</name>
    <name type="common">Streptomyces hygroscopicus (strain ATCC 29253)</name>
    <dbReference type="NCBI Taxonomy" id="1343740"/>
    <lineage>
        <taxon>Bacteria</taxon>
        <taxon>Bacillati</taxon>
        <taxon>Actinomycetota</taxon>
        <taxon>Actinomycetes</taxon>
        <taxon>Kitasatosporales</taxon>
        <taxon>Streptomycetaceae</taxon>
        <taxon>Streptomyces</taxon>
        <taxon>Streptomyces violaceusniger group</taxon>
    </lineage>
</organism>
<protein>
    <submittedName>
        <fullName evidence="2">Uncharacterized protein</fullName>
    </submittedName>
</protein>
<reference evidence="2 3" key="1">
    <citation type="journal article" date="2018" name="J. Biol. Chem.">
        <title>Discovery of the actinoplanic acid pathway in Streptomyces rapamycinicus reveals a genetically conserved synergism with rapamycin.</title>
        <authorList>
            <person name="Mrak P."/>
            <person name="Krastel P."/>
            <person name="Pivk Lukancic P."/>
            <person name="Tao J."/>
            <person name="Pistorius D."/>
            <person name="Moore C.M."/>
        </authorList>
    </citation>
    <scope>NUCLEOTIDE SEQUENCE [LARGE SCALE GENOMIC DNA]</scope>
    <source>
        <strain evidence="2 3">NRRL 5491</strain>
    </source>
</reference>
<evidence type="ECO:0000256" key="1">
    <source>
        <dbReference type="SAM" id="MobiDB-lite"/>
    </source>
</evidence>
<evidence type="ECO:0000313" key="3">
    <source>
        <dbReference type="Proteomes" id="UP000281594"/>
    </source>
</evidence>
<proteinExistence type="predicted"/>
<sequence>MRGNWVCCVIPNLTGVLTQSGGSWQPTGNWWALRDYADMTGTLVDTSGQVGSTAISASVDRSAKRAVAVICDSNGYTGAASVTFSGPASLPWLANDGVVHVTVHRIPDQAPLGAPQIVYDQNVSASGARSPCRSRSGARTTRSPSI</sequence>
<evidence type="ECO:0000313" key="2">
    <source>
        <dbReference type="EMBL" id="RLV75779.1"/>
    </source>
</evidence>
<gene>
    <name evidence="2" type="ORF">D3C57_141175</name>
</gene>
<name>A0A3L8R7M2_STRRN</name>
<comment type="caution">
    <text evidence="2">The sequence shown here is derived from an EMBL/GenBank/DDBJ whole genome shotgun (WGS) entry which is preliminary data.</text>
</comment>
<dbReference type="EMBL" id="QYCY01000002">
    <property type="protein sequence ID" value="RLV75779.1"/>
    <property type="molecule type" value="Genomic_DNA"/>
</dbReference>